<evidence type="ECO:0000256" key="3">
    <source>
        <dbReference type="ARBA" id="ARBA00022801"/>
    </source>
</evidence>
<dbReference type="PANTHER" id="PTHR43399:SF4">
    <property type="entry name" value="CELL WALL-ASSOCIATED PROTEASE"/>
    <property type="match status" value="1"/>
</dbReference>
<dbReference type="Gene3D" id="3.40.50.200">
    <property type="entry name" value="Peptidase S8/S53 domain"/>
    <property type="match status" value="1"/>
</dbReference>
<dbReference type="PROSITE" id="PS51892">
    <property type="entry name" value="SUBTILASE"/>
    <property type="match status" value="1"/>
</dbReference>
<dbReference type="InterPro" id="IPR000209">
    <property type="entry name" value="Peptidase_S8/S53_dom"/>
</dbReference>
<dbReference type="VEuPathDB" id="FungiDB:BCV72DRAFT_226963"/>
<reference evidence="7" key="1">
    <citation type="journal article" date="2016" name="Proc. Natl. Acad. Sci. U.S.A.">
        <title>Lipid metabolic changes in an early divergent fungus govern the establishment of a mutualistic symbiosis with endobacteria.</title>
        <authorList>
            <person name="Lastovetsky O.A."/>
            <person name="Gaspar M.L."/>
            <person name="Mondo S.J."/>
            <person name="LaButti K.M."/>
            <person name="Sandor L."/>
            <person name="Grigoriev I.V."/>
            <person name="Henry S.A."/>
            <person name="Pawlowska T.E."/>
        </authorList>
    </citation>
    <scope>NUCLEOTIDE SEQUENCE [LARGE SCALE GENOMIC DNA]</scope>
    <source>
        <strain evidence="7">ATCC 52814</strain>
    </source>
</reference>
<dbReference type="GO" id="GO:0004252">
    <property type="term" value="F:serine-type endopeptidase activity"/>
    <property type="evidence" value="ECO:0007669"/>
    <property type="project" value="InterPro"/>
</dbReference>
<accession>A0A1X0R5L5</accession>
<dbReference type="InterPro" id="IPR023827">
    <property type="entry name" value="Peptidase_S8_Asp-AS"/>
</dbReference>
<dbReference type="InterPro" id="IPR022398">
    <property type="entry name" value="Peptidase_S8_His-AS"/>
</dbReference>
<evidence type="ECO:0000256" key="5">
    <source>
        <dbReference type="PROSITE-ProRule" id="PRU01240"/>
    </source>
</evidence>
<dbReference type="PRINTS" id="PR00723">
    <property type="entry name" value="SUBTILISIN"/>
</dbReference>
<sequence>MLLLHFIQPVRLTGIVQNAYIIEFDQNTNNSIHQSINDELRFYKNQYELSSSSEGGTSHPIIRHLSKHPAVVSISSVSKLVQPQWFNGSPNYTFPYSNSVSQAYDVHRQLKITGEGILVGIIDSGIDYTHLALGGGLGKDYKVRYGRNLVSAKRDEKLGIKPRGEFDPYDPCTGRNTGHGTHIAGIIAGYDISKVPNPFNIRLCVYLNTKR</sequence>
<evidence type="ECO:0000259" key="6">
    <source>
        <dbReference type="Pfam" id="PF00082"/>
    </source>
</evidence>
<dbReference type="Proteomes" id="UP000242414">
    <property type="component" value="Unassembled WGS sequence"/>
</dbReference>
<evidence type="ECO:0000256" key="4">
    <source>
        <dbReference type="ARBA" id="ARBA00022825"/>
    </source>
</evidence>
<proteinExistence type="inferred from homology"/>
<dbReference type="GO" id="GO:0006508">
    <property type="term" value="P:proteolysis"/>
    <property type="evidence" value="ECO:0007669"/>
    <property type="project" value="UniProtKB-KW"/>
</dbReference>
<evidence type="ECO:0000256" key="2">
    <source>
        <dbReference type="ARBA" id="ARBA00022670"/>
    </source>
</evidence>
<comment type="similarity">
    <text evidence="1 5">Belongs to the peptidase S8 family.</text>
</comment>
<dbReference type="PROSITE" id="PS00137">
    <property type="entry name" value="SUBTILASE_HIS"/>
    <property type="match status" value="1"/>
</dbReference>
<feature type="domain" description="Peptidase S8/S53" evidence="6">
    <location>
        <begin position="114"/>
        <end position="190"/>
    </location>
</feature>
<dbReference type="SUPFAM" id="SSF52743">
    <property type="entry name" value="Subtilisin-like"/>
    <property type="match status" value="1"/>
</dbReference>
<keyword evidence="3" id="KW-0378">Hydrolase</keyword>
<dbReference type="Pfam" id="PF00082">
    <property type="entry name" value="Peptidase_S8"/>
    <property type="match status" value="1"/>
</dbReference>
<dbReference type="AlphaFoldDB" id="A0A1X0R5L5"/>
<dbReference type="PANTHER" id="PTHR43399">
    <property type="entry name" value="SUBTILISIN-RELATED"/>
    <property type="match status" value="1"/>
</dbReference>
<dbReference type="EMBL" id="KV921907">
    <property type="protein sequence ID" value="ORE07238.1"/>
    <property type="molecule type" value="Genomic_DNA"/>
</dbReference>
<gene>
    <name evidence="7" type="ORF">BCV72DRAFT_226963</name>
</gene>
<dbReference type="InterPro" id="IPR036852">
    <property type="entry name" value="Peptidase_S8/S53_dom_sf"/>
</dbReference>
<comment type="caution">
    <text evidence="5">Lacks conserved residue(s) required for the propagation of feature annotation.</text>
</comment>
<dbReference type="InterPro" id="IPR015500">
    <property type="entry name" value="Peptidase_S8_subtilisin-rel"/>
</dbReference>
<keyword evidence="4" id="KW-0720">Serine protease</keyword>
<dbReference type="OrthoDB" id="206201at2759"/>
<evidence type="ECO:0000313" key="7">
    <source>
        <dbReference type="EMBL" id="ORE07238.1"/>
    </source>
</evidence>
<organism evidence="7">
    <name type="scientific">Rhizopus microsporus var. microsporus</name>
    <dbReference type="NCBI Taxonomy" id="86635"/>
    <lineage>
        <taxon>Eukaryota</taxon>
        <taxon>Fungi</taxon>
        <taxon>Fungi incertae sedis</taxon>
        <taxon>Mucoromycota</taxon>
        <taxon>Mucoromycotina</taxon>
        <taxon>Mucoromycetes</taxon>
        <taxon>Mucorales</taxon>
        <taxon>Mucorineae</taxon>
        <taxon>Rhizopodaceae</taxon>
        <taxon>Rhizopus</taxon>
    </lineage>
</organism>
<dbReference type="InterPro" id="IPR051048">
    <property type="entry name" value="Peptidase_S8/S53_subtilisin"/>
</dbReference>
<dbReference type="PROSITE" id="PS00136">
    <property type="entry name" value="SUBTILASE_ASP"/>
    <property type="match status" value="1"/>
</dbReference>
<evidence type="ECO:0000256" key="1">
    <source>
        <dbReference type="ARBA" id="ARBA00011073"/>
    </source>
</evidence>
<name>A0A1X0R5L5_RHIZD</name>
<protein>
    <recommendedName>
        <fullName evidence="6">Peptidase S8/S53 domain-containing protein</fullName>
    </recommendedName>
</protein>
<keyword evidence="2" id="KW-0645">Protease</keyword>